<dbReference type="EMBL" id="QWIS01000265">
    <property type="protein sequence ID" value="RMY99772.1"/>
    <property type="molecule type" value="Genomic_DNA"/>
</dbReference>
<sequence>MAPRRPINVKKELLPLVSFAWVLATTYGQLKYYHWFSPVGTVYVWTGIWFTMSLISLRCLYRHGPLHVGAFGWMSNLWMLWDLYKKANSAEASYELADVVYAGILTVVVGGLDGYILATRIDMNYTPALPAEDEGKDESREAEKA</sequence>
<dbReference type="Proteomes" id="UP000280598">
    <property type="component" value="Unassembled WGS sequence"/>
</dbReference>
<evidence type="ECO:0000313" key="2">
    <source>
        <dbReference type="EMBL" id="RMY99772.1"/>
    </source>
</evidence>
<gene>
    <name evidence="2" type="ORF">D0860_08209</name>
</gene>
<keyword evidence="1" id="KW-0472">Membrane</keyword>
<dbReference type="AlphaFoldDB" id="A0A3M7GFC3"/>
<protein>
    <submittedName>
        <fullName evidence="2">Uncharacterized protein</fullName>
    </submittedName>
</protein>
<feature type="transmembrane region" description="Helical" evidence="1">
    <location>
        <begin position="42"/>
        <end position="61"/>
    </location>
</feature>
<feature type="transmembrane region" description="Helical" evidence="1">
    <location>
        <begin position="68"/>
        <end position="84"/>
    </location>
</feature>
<name>A0A3M7GFC3_HORWE</name>
<keyword evidence="1" id="KW-1133">Transmembrane helix</keyword>
<evidence type="ECO:0000313" key="3">
    <source>
        <dbReference type="Proteomes" id="UP000280598"/>
    </source>
</evidence>
<evidence type="ECO:0000256" key="1">
    <source>
        <dbReference type="SAM" id="Phobius"/>
    </source>
</evidence>
<accession>A0A3M7GFC3</accession>
<proteinExistence type="predicted"/>
<feature type="transmembrane region" description="Helical" evidence="1">
    <location>
        <begin position="99"/>
        <end position="118"/>
    </location>
</feature>
<organism evidence="2 3">
    <name type="scientific">Hortaea werneckii</name>
    <name type="common">Black yeast</name>
    <name type="synonym">Cladosporium werneckii</name>
    <dbReference type="NCBI Taxonomy" id="91943"/>
    <lineage>
        <taxon>Eukaryota</taxon>
        <taxon>Fungi</taxon>
        <taxon>Dikarya</taxon>
        <taxon>Ascomycota</taxon>
        <taxon>Pezizomycotina</taxon>
        <taxon>Dothideomycetes</taxon>
        <taxon>Dothideomycetidae</taxon>
        <taxon>Mycosphaerellales</taxon>
        <taxon>Teratosphaeriaceae</taxon>
        <taxon>Hortaea</taxon>
    </lineage>
</organism>
<comment type="caution">
    <text evidence="2">The sequence shown here is derived from an EMBL/GenBank/DDBJ whole genome shotgun (WGS) entry which is preliminary data.</text>
</comment>
<reference evidence="2 3" key="1">
    <citation type="journal article" date="2018" name="BMC Genomics">
        <title>Genomic evidence for intraspecific hybridization in a clonal and extremely halotolerant yeast.</title>
        <authorList>
            <person name="Gostincar C."/>
            <person name="Stajich J.E."/>
            <person name="Zupancic J."/>
            <person name="Zalar P."/>
            <person name="Gunde-Cimerman N."/>
        </authorList>
    </citation>
    <scope>NUCLEOTIDE SEQUENCE [LARGE SCALE GENOMIC DNA]</scope>
    <source>
        <strain evidence="2 3">EXF-562</strain>
    </source>
</reference>
<feature type="transmembrane region" description="Helical" evidence="1">
    <location>
        <begin position="12"/>
        <end position="30"/>
    </location>
</feature>
<keyword evidence="1" id="KW-0812">Transmembrane</keyword>